<evidence type="ECO:0000313" key="2">
    <source>
        <dbReference type="Proteomes" id="UP000242219"/>
    </source>
</evidence>
<evidence type="ECO:0000313" key="1">
    <source>
        <dbReference type="EMBL" id="OQD45885.1"/>
    </source>
</evidence>
<dbReference type="RefSeq" id="WP_070066944.1">
    <property type="nucleotide sequence ID" value="NZ_MJUW02000071.1"/>
</dbReference>
<proteinExistence type="predicted"/>
<dbReference type="Pfam" id="PF07152">
    <property type="entry name" value="YaeQ"/>
    <property type="match status" value="1"/>
</dbReference>
<dbReference type="AlphaFoldDB" id="A0A1V6M0J4"/>
<dbReference type="Proteomes" id="UP000242219">
    <property type="component" value="Unassembled WGS sequence"/>
</dbReference>
<organism evidence="1 2">
    <name type="scientific">Candidatus Brocadia sapporoensis</name>
    <dbReference type="NCBI Taxonomy" id="392547"/>
    <lineage>
        <taxon>Bacteria</taxon>
        <taxon>Pseudomonadati</taxon>
        <taxon>Planctomycetota</taxon>
        <taxon>Candidatus Brocadiia</taxon>
        <taxon>Candidatus Brocadiales</taxon>
        <taxon>Candidatus Brocadiaceae</taxon>
        <taxon>Candidatus Brocadia</taxon>
    </lineage>
</organism>
<sequence>MAIKATIFKVELNIADIDRNYFQDHKLTIARHPSENDVRMMARLVAFVLNAHKDLIFTQGVSRGDEPDLWRKDLTGNIEMWVEIGQPDEKQTRKACGRAKEVIIYTYSGNSANAWWKKIYPDINRFKNLSVINLPTEAIQEIAALAERTMDFSCTIQDGEVWISGRDKTVRICPVRWKKQQR</sequence>
<evidence type="ECO:0008006" key="3">
    <source>
        <dbReference type="Google" id="ProtNLM"/>
    </source>
</evidence>
<dbReference type="InterPro" id="IPR038590">
    <property type="entry name" value="YaeQ_sf"/>
</dbReference>
<accession>A0A1V6M0J4</accession>
<dbReference type="Gene3D" id="3.10.640.10">
    <property type="entry name" value="Restriction endonuclease-like alpha-beta roll domain"/>
    <property type="match status" value="1"/>
</dbReference>
<dbReference type="SUPFAM" id="SSF52980">
    <property type="entry name" value="Restriction endonuclease-like"/>
    <property type="match status" value="1"/>
</dbReference>
<dbReference type="PANTHER" id="PTHR38784:SF1">
    <property type="entry name" value="SUCROSE PHOSPHORYLASE"/>
    <property type="match status" value="1"/>
</dbReference>
<gene>
    <name evidence="1" type="ORF">BIY37_06125</name>
</gene>
<dbReference type="CDD" id="cd22368">
    <property type="entry name" value="YaeQ-like"/>
    <property type="match status" value="1"/>
</dbReference>
<dbReference type="EMBL" id="MJUW02000071">
    <property type="protein sequence ID" value="OQD45885.1"/>
    <property type="molecule type" value="Genomic_DNA"/>
</dbReference>
<dbReference type="InterPro" id="IPR009822">
    <property type="entry name" value="YaeQ"/>
</dbReference>
<comment type="caution">
    <text evidence="1">The sequence shown here is derived from an EMBL/GenBank/DDBJ whole genome shotgun (WGS) entry which is preliminary data.</text>
</comment>
<dbReference type="PANTHER" id="PTHR38784">
    <property type="entry name" value="SUCROSE PHOSPHORYLASE"/>
    <property type="match status" value="1"/>
</dbReference>
<protein>
    <recommendedName>
        <fullName evidence="3">YaeQ family protein</fullName>
    </recommendedName>
</protein>
<dbReference type="PIRSF" id="PIRSF011484">
    <property type="entry name" value="YaeQ"/>
    <property type="match status" value="1"/>
</dbReference>
<name>A0A1V6M0J4_9BACT</name>
<dbReference type="SMART" id="SM01322">
    <property type="entry name" value="YaeQ"/>
    <property type="match status" value="1"/>
</dbReference>
<reference evidence="1 2" key="1">
    <citation type="journal article" date="2016" name="Genome Announc.">
        <title>Draft Genome Sequence of the Anaerobic Ammonium-Oxidizing Bacterium 'Candidatus Brocadia sp. 40'.</title>
        <authorList>
            <person name="Ali M."/>
            <person name="Haroon M.F."/>
            <person name="Narita Y."/>
            <person name="Zhang L."/>
            <person name="Rangel Shaw D."/>
            <person name="Okabe S."/>
            <person name="Saikaly P.E."/>
        </authorList>
    </citation>
    <scope>NUCLEOTIDE SEQUENCE [LARGE SCALE GENOMIC DNA]</scope>
    <source>
        <strain evidence="1 2">40</strain>
    </source>
</reference>
<keyword evidence="2" id="KW-1185">Reference proteome</keyword>
<dbReference type="InterPro" id="IPR011335">
    <property type="entry name" value="Restrct_endonuc-II-like"/>
</dbReference>